<dbReference type="PANTHER" id="PTHR43851">
    <property type="match status" value="1"/>
</dbReference>
<dbReference type="Proteomes" id="UP000001887">
    <property type="component" value="Chromosome"/>
</dbReference>
<proteinExistence type="inferred from homology"/>
<dbReference type="InterPro" id="IPR051409">
    <property type="entry name" value="Atypical_kinase_ADCK"/>
</dbReference>
<dbReference type="Pfam" id="PF03109">
    <property type="entry name" value="ABC1"/>
    <property type="match status" value="1"/>
</dbReference>
<dbReference type="PANTHER" id="PTHR43851:SF3">
    <property type="entry name" value="COENZYME Q8"/>
    <property type="match status" value="1"/>
</dbReference>
<sequence>MPLETLSRWTGYADLALSARRVSTANSPELATIARTHLAERMGRMHGLPQKLGQIMSMSDHEEKAQSFSPLQQSAAALPFSTVKTLLETAWGEPLRKVVRSIDEQGQAASLGQVHRATLYSGEEVAIKLQYPGIKTALETDLGALGWLSLPLGGLSRGFRLDEYQKMLAADLEHELDYDAEARTQQRYAEIHQHDRFLIVPEVIGELSSKNVLVTTWEAGSTIDEVAKWPLIVRRKLSLDLIHWFFTSILSREMIHADLHPGNVRFVLRESTPQLLLYDFGCVARFTQPQQQALAALLLAALYREGSPWKPLMELGFCGEKLGPLAHKLPAVMGLIAEPLASEYPFALAQWKLSERMSDVLGDDRWNFRMAGPAEMVLLLRAWHGLLFYLEKLDAPVAWKPIVEPIISSIARRYVPAAAITDEPRRCDFGSLSRWLKLRVRERGTVKVQLTMAARSIDDLEELIDEPLRKKIEAQGTSLARLSTEVRQRQYRPGSVFSLIEGEKEIDVWLE</sequence>
<evidence type="ECO:0000256" key="2">
    <source>
        <dbReference type="ARBA" id="ARBA00022679"/>
    </source>
</evidence>
<dbReference type="OrthoDB" id="9795390at2"/>
<dbReference type="SUPFAM" id="SSF56112">
    <property type="entry name" value="Protein kinase-like (PK-like)"/>
    <property type="match status" value="1"/>
</dbReference>
<dbReference type="InterPro" id="IPR034646">
    <property type="entry name" value="ADCK3_dom"/>
</dbReference>
<evidence type="ECO:0000313" key="6">
    <source>
        <dbReference type="EMBL" id="ADB17973.1"/>
    </source>
</evidence>
<keyword evidence="3" id="KW-0547">Nucleotide-binding</keyword>
<name>D2QXD3_PIRSD</name>
<evidence type="ECO:0000256" key="1">
    <source>
        <dbReference type="ARBA" id="ARBA00009670"/>
    </source>
</evidence>
<dbReference type="AlphaFoldDB" id="D2QXD3"/>
<organism evidence="6 7">
    <name type="scientific">Pirellula staleyi (strain ATCC 27377 / DSM 6068 / ICPB 4128)</name>
    <name type="common">Pirella staleyi</name>
    <dbReference type="NCBI Taxonomy" id="530564"/>
    <lineage>
        <taxon>Bacteria</taxon>
        <taxon>Pseudomonadati</taxon>
        <taxon>Planctomycetota</taxon>
        <taxon>Planctomycetia</taxon>
        <taxon>Pirellulales</taxon>
        <taxon>Pirellulaceae</taxon>
        <taxon>Pirellula</taxon>
    </lineage>
</organism>
<dbReference type="InterPro" id="IPR011009">
    <property type="entry name" value="Kinase-like_dom_sf"/>
</dbReference>
<dbReference type="eggNOG" id="COG0661">
    <property type="taxonomic scope" value="Bacteria"/>
</dbReference>
<dbReference type="InterPro" id="IPR004147">
    <property type="entry name" value="ABC1_dom"/>
</dbReference>
<dbReference type="GO" id="GO:0016740">
    <property type="term" value="F:transferase activity"/>
    <property type="evidence" value="ECO:0007669"/>
    <property type="project" value="UniProtKB-KW"/>
</dbReference>
<keyword evidence="4" id="KW-0067">ATP-binding</keyword>
<comment type="similarity">
    <text evidence="1">Belongs to the protein kinase superfamily. ADCK protein kinase family.</text>
</comment>
<evidence type="ECO:0000256" key="3">
    <source>
        <dbReference type="ARBA" id="ARBA00022741"/>
    </source>
</evidence>
<gene>
    <name evidence="6" type="ordered locus">Psta_3309</name>
</gene>
<evidence type="ECO:0000256" key="4">
    <source>
        <dbReference type="ARBA" id="ARBA00022840"/>
    </source>
</evidence>
<keyword evidence="7" id="KW-1185">Reference proteome</keyword>
<reference evidence="6 7" key="1">
    <citation type="journal article" date="2009" name="Stand. Genomic Sci.">
        <title>Complete genome sequence of Pirellula staleyi type strain (ATCC 27377).</title>
        <authorList>
            <person name="Clum A."/>
            <person name="Tindall B.J."/>
            <person name="Sikorski J."/>
            <person name="Ivanova N."/>
            <person name="Mavrommatis K."/>
            <person name="Lucas S."/>
            <person name="Glavina del Rio T."/>
            <person name="Nolan M."/>
            <person name="Chen F."/>
            <person name="Tice H."/>
            <person name="Pitluck S."/>
            <person name="Cheng J.F."/>
            <person name="Chertkov O."/>
            <person name="Brettin T."/>
            <person name="Han C."/>
            <person name="Detter J.C."/>
            <person name="Kuske C."/>
            <person name="Bruce D."/>
            <person name="Goodwin L."/>
            <person name="Ovchinikova G."/>
            <person name="Pati A."/>
            <person name="Mikhailova N."/>
            <person name="Chen A."/>
            <person name="Palaniappan K."/>
            <person name="Land M."/>
            <person name="Hauser L."/>
            <person name="Chang Y.J."/>
            <person name="Jeffries C.D."/>
            <person name="Chain P."/>
            <person name="Rohde M."/>
            <person name="Goker M."/>
            <person name="Bristow J."/>
            <person name="Eisen J.A."/>
            <person name="Markowitz V."/>
            <person name="Hugenholtz P."/>
            <person name="Kyrpides N.C."/>
            <person name="Klenk H.P."/>
            <person name="Lapidus A."/>
        </authorList>
    </citation>
    <scope>NUCLEOTIDE SEQUENCE [LARGE SCALE GENOMIC DNA]</scope>
    <source>
        <strain evidence="7">ATCC 27377 / DSM 6068 / ICPB 4128</strain>
    </source>
</reference>
<keyword evidence="2" id="KW-0808">Transferase</keyword>
<dbReference type="HOGENOM" id="CLU_006533_9_3_0"/>
<dbReference type="CDD" id="cd13970">
    <property type="entry name" value="ABC1_ADCK3"/>
    <property type="match status" value="1"/>
</dbReference>
<accession>D2QXD3</accession>
<protein>
    <submittedName>
        <fullName evidence="6">ABC-1 domain protein</fullName>
    </submittedName>
</protein>
<dbReference type="STRING" id="530564.Psta_3309"/>
<dbReference type="EMBL" id="CP001848">
    <property type="protein sequence ID" value="ADB17973.1"/>
    <property type="molecule type" value="Genomic_DNA"/>
</dbReference>
<evidence type="ECO:0000313" key="7">
    <source>
        <dbReference type="Proteomes" id="UP000001887"/>
    </source>
</evidence>
<feature type="domain" description="ABC1 atypical kinase-like" evidence="5">
    <location>
        <begin position="71"/>
        <end position="304"/>
    </location>
</feature>
<dbReference type="GO" id="GO:0005524">
    <property type="term" value="F:ATP binding"/>
    <property type="evidence" value="ECO:0007669"/>
    <property type="project" value="UniProtKB-KW"/>
</dbReference>
<dbReference type="KEGG" id="psl:Psta_3309"/>
<evidence type="ECO:0000259" key="5">
    <source>
        <dbReference type="Pfam" id="PF03109"/>
    </source>
</evidence>